<evidence type="ECO:0000256" key="2">
    <source>
        <dbReference type="ARBA" id="ARBA00022748"/>
    </source>
</evidence>
<organism evidence="7 8">
    <name type="scientific">Polymorphospora rubra</name>
    <dbReference type="NCBI Taxonomy" id="338584"/>
    <lineage>
        <taxon>Bacteria</taxon>
        <taxon>Bacillati</taxon>
        <taxon>Actinomycetota</taxon>
        <taxon>Actinomycetes</taxon>
        <taxon>Micromonosporales</taxon>
        <taxon>Micromonosporaceae</taxon>
        <taxon>Polymorphospora</taxon>
    </lineage>
</organism>
<keyword evidence="3" id="KW-0735">Signal-anchor</keyword>
<name>A0A810N4B3_9ACTN</name>
<gene>
    <name evidence="7" type="primary">ccmG</name>
    <name evidence="7" type="ORF">Prubr_55820</name>
</gene>
<evidence type="ECO:0000313" key="8">
    <source>
        <dbReference type="Proteomes" id="UP000680866"/>
    </source>
</evidence>
<dbReference type="GO" id="GO:0016491">
    <property type="term" value="F:oxidoreductase activity"/>
    <property type="evidence" value="ECO:0007669"/>
    <property type="project" value="InterPro"/>
</dbReference>
<dbReference type="EMBL" id="AP023359">
    <property type="protein sequence ID" value="BCJ68561.1"/>
    <property type="molecule type" value="Genomic_DNA"/>
</dbReference>
<dbReference type="PROSITE" id="PS00194">
    <property type="entry name" value="THIOREDOXIN_1"/>
    <property type="match status" value="1"/>
</dbReference>
<dbReference type="KEGG" id="pry:Prubr_55820"/>
<dbReference type="InterPro" id="IPR013766">
    <property type="entry name" value="Thioredoxin_domain"/>
</dbReference>
<dbReference type="PANTHER" id="PTHR42852:SF6">
    <property type="entry name" value="THIOL:DISULFIDE INTERCHANGE PROTEIN DSBE"/>
    <property type="match status" value="1"/>
</dbReference>
<keyword evidence="3" id="KW-0812">Transmembrane</keyword>
<dbReference type="GO" id="GO:0030313">
    <property type="term" value="C:cell envelope"/>
    <property type="evidence" value="ECO:0007669"/>
    <property type="project" value="UniProtKB-SubCell"/>
</dbReference>
<dbReference type="InterPro" id="IPR017937">
    <property type="entry name" value="Thioredoxin_CS"/>
</dbReference>
<reference evidence="7" key="1">
    <citation type="submission" date="2020-08" db="EMBL/GenBank/DDBJ databases">
        <title>Whole genome shotgun sequence of Polymorphospora rubra NBRC 101157.</title>
        <authorList>
            <person name="Komaki H."/>
            <person name="Tamura T."/>
        </authorList>
    </citation>
    <scope>NUCLEOTIDE SEQUENCE</scope>
    <source>
        <strain evidence="7">NBRC 101157</strain>
    </source>
</reference>
<feature type="domain" description="Thioredoxin" evidence="6">
    <location>
        <begin position="43"/>
        <end position="182"/>
    </location>
</feature>
<keyword evidence="5" id="KW-0676">Redox-active center</keyword>
<comment type="subcellular location">
    <subcellularLocation>
        <location evidence="1">Cell envelope</location>
    </subcellularLocation>
</comment>
<keyword evidence="4" id="KW-1015">Disulfide bond</keyword>
<accession>A0A810N4B3</accession>
<keyword evidence="8" id="KW-1185">Reference proteome</keyword>
<protein>
    <submittedName>
        <fullName evidence="7">Thiol:disulfide interchange protein</fullName>
    </submittedName>
</protein>
<keyword evidence="2" id="KW-0201">Cytochrome c-type biogenesis</keyword>
<proteinExistence type="predicted"/>
<dbReference type="Pfam" id="PF08534">
    <property type="entry name" value="Redoxin"/>
    <property type="match status" value="1"/>
</dbReference>
<dbReference type="SUPFAM" id="SSF52833">
    <property type="entry name" value="Thioredoxin-like"/>
    <property type="match status" value="1"/>
</dbReference>
<dbReference type="RefSeq" id="WP_212817779.1">
    <property type="nucleotide sequence ID" value="NZ_AP023359.1"/>
</dbReference>
<sequence>MTGRGLTSGLRRPLPAATLLVTAVLGVVFALGLHRAAGPAPDPAAGTPAPALAGPTLDGGHFDLADSRGRVLLVNVFASWCGPCRRELPLLVDAERQWSAQGVRLVGLNVKDGTAAVRALLKETGTESMTVLPDPDGTLAVGWGARGVPETFVVDRDGRIADRIRGEVTRQWLEQRVGPLLAG</sequence>
<dbReference type="GO" id="GO:0017004">
    <property type="term" value="P:cytochrome complex assembly"/>
    <property type="evidence" value="ECO:0007669"/>
    <property type="project" value="UniProtKB-KW"/>
</dbReference>
<dbReference type="PANTHER" id="PTHR42852">
    <property type="entry name" value="THIOL:DISULFIDE INTERCHANGE PROTEIN DSBE"/>
    <property type="match status" value="1"/>
</dbReference>
<evidence type="ECO:0000259" key="6">
    <source>
        <dbReference type="PROSITE" id="PS51352"/>
    </source>
</evidence>
<dbReference type="PROSITE" id="PS51352">
    <property type="entry name" value="THIOREDOXIN_2"/>
    <property type="match status" value="1"/>
</dbReference>
<evidence type="ECO:0000256" key="5">
    <source>
        <dbReference type="ARBA" id="ARBA00023284"/>
    </source>
</evidence>
<evidence type="ECO:0000256" key="4">
    <source>
        <dbReference type="ARBA" id="ARBA00023157"/>
    </source>
</evidence>
<evidence type="ECO:0000256" key="1">
    <source>
        <dbReference type="ARBA" id="ARBA00004196"/>
    </source>
</evidence>
<dbReference type="InterPro" id="IPR036249">
    <property type="entry name" value="Thioredoxin-like_sf"/>
</dbReference>
<dbReference type="Gene3D" id="3.40.30.10">
    <property type="entry name" value="Glutaredoxin"/>
    <property type="match status" value="1"/>
</dbReference>
<dbReference type="AlphaFoldDB" id="A0A810N4B3"/>
<dbReference type="Proteomes" id="UP000680866">
    <property type="component" value="Chromosome"/>
</dbReference>
<evidence type="ECO:0000256" key="3">
    <source>
        <dbReference type="ARBA" id="ARBA00022968"/>
    </source>
</evidence>
<dbReference type="InterPro" id="IPR013740">
    <property type="entry name" value="Redoxin"/>
</dbReference>
<evidence type="ECO:0000313" key="7">
    <source>
        <dbReference type="EMBL" id="BCJ68561.1"/>
    </source>
</evidence>
<dbReference type="InterPro" id="IPR050553">
    <property type="entry name" value="Thioredoxin_ResA/DsbE_sf"/>
</dbReference>